<feature type="transmembrane region" description="Helical" evidence="1">
    <location>
        <begin position="82"/>
        <end position="103"/>
    </location>
</feature>
<accession>A0A0F9YEY7</accession>
<dbReference type="InterPro" id="IPR002683">
    <property type="entry name" value="PsbP_C"/>
</dbReference>
<dbReference type="GO" id="GO:0015979">
    <property type="term" value="P:photosynthesis"/>
    <property type="evidence" value="ECO:0007669"/>
    <property type="project" value="InterPro"/>
</dbReference>
<keyword evidence="1" id="KW-1133">Transmembrane helix</keyword>
<evidence type="ECO:0000313" key="4">
    <source>
        <dbReference type="Proteomes" id="UP000034934"/>
    </source>
</evidence>
<dbReference type="EMBL" id="LBOG01000003">
    <property type="protein sequence ID" value="KKP30214.1"/>
    <property type="molecule type" value="Genomic_DNA"/>
</dbReference>
<dbReference type="Proteomes" id="UP000034934">
    <property type="component" value="Unassembled WGS sequence"/>
</dbReference>
<sequence length="386" mass="44050">MNCSKCNNIINKDSKFCGKCGNKIEEENLATEIAKEEINDSDQIKIINDIKNTGLILLICGFLPILVLVFILIFKFSYFNQIGYLVTILALIISILFILFGFYIKNKVDTRAKTYLKIIYFYLIFVLIFNFISGVIIGAIENSHYYPGISFFIILSLIGMVHNSLKKIKKMEKLQLATKLKKQYILLFIVFSIIFITLGLFLDSKKTINDSPSLLSVDKSSQYSEITENMYRNTKYGFRIKFPEGWNIETGDGIHIVQKASSEDGTISVIIQQFDLGKNEGFSSIRDAGSAKEFIDSGMEEIKLKFSDAKMIDYGETKIDNEPAYWVEYSATYKVLDYDLEMTNITYFLAKDDIMYSISSGTETSKYSEIKPIFNQSVSTFVLEVN</sequence>
<dbReference type="GO" id="GO:0009654">
    <property type="term" value="C:photosystem II oxygen evolving complex"/>
    <property type="evidence" value="ECO:0007669"/>
    <property type="project" value="InterPro"/>
</dbReference>
<protein>
    <recommendedName>
        <fullName evidence="2">PsbP C-terminal domain-containing protein</fullName>
    </recommendedName>
</protein>
<feature type="transmembrane region" description="Helical" evidence="1">
    <location>
        <begin position="184"/>
        <end position="202"/>
    </location>
</feature>
<keyword evidence="1" id="KW-0472">Membrane</keyword>
<evidence type="ECO:0000259" key="2">
    <source>
        <dbReference type="Pfam" id="PF01789"/>
    </source>
</evidence>
<feature type="domain" description="PsbP C-terminal" evidence="2">
    <location>
        <begin position="230"/>
        <end position="381"/>
    </location>
</feature>
<dbReference type="AlphaFoldDB" id="A0A0F9YEY7"/>
<gene>
    <name evidence="3" type="ORF">UR19_C0003G0050</name>
</gene>
<dbReference type="Pfam" id="PF01789">
    <property type="entry name" value="PsbP"/>
    <property type="match status" value="1"/>
</dbReference>
<feature type="transmembrane region" description="Helical" evidence="1">
    <location>
        <begin position="55"/>
        <end position="76"/>
    </location>
</feature>
<comment type="caution">
    <text evidence="3">The sequence shown here is derived from an EMBL/GenBank/DDBJ whole genome shotgun (WGS) entry which is preliminary data.</text>
</comment>
<keyword evidence="1" id="KW-0812">Transmembrane</keyword>
<evidence type="ECO:0000313" key="3">
    <source>
        <dbReference type="EMBL" id="KKP30214.1"/>
    </source>
</evidence>
<feature type="transmembrane region" description="Helical" evidence="1">
    <location>
        <begin position="115"/>
        <end position="139"/>
    </location>
</feature>
<dbReference type="SUPFAM" id="SSF55724">
    <property type="entry name" value="Mog1p/PsbP-like"/>
    <property type="match status" value="1"/>
</dbReference>
<dbReference type="InterPro" id="IPR016123">
    <property type="entry name" value="Mog1/PsbP_a/b/a-sand"/>
</dbReference>
<dbReference type="GO" id="GO:0019898">
    <property type="term" value="C:extrinsic component of membrane"/>
    <property type="evidence" value="ECO:0007669"/>
    <property type="project" value="InterPro"/>
</dbReference>
<reference evidence="3 4" key="1">
    <citation type="journal article" date="2015" name="Nature">
        <title>rRNA introns, odd ribosomes, and small enigmatic genomes across a large radiation of phyla.</title>
        <authorList>
            <person name="Brown C.T."/>
            <person name="Hug L.A."/>
            <person name="Thomas B.C."/>
            <person name="Sharon I."/>
            <person name="Castelle C.J."/>
            <person name="Singh A."/>
            <person name="Wilkins M.J."/>
            <person name="Williams K.H."/>
            <person name="Banfield J.F."/>
        </authorList>
    </citation>
    <scope>NUCLEOTIDE SEQUENCE [LARGE SCALE GENOMIC DNA]</scope>
</reference>
<organism evidence="3 4">
    <name type="scientific">Candidatus Nomurabacteria bacterium GW2011_GWF1_31_48</name>
    <dbReference type="NCBI Taxonomy" id="1618767"/>
    <lineage>
        <taxon>Bacteria</taxon>
        <taxon>Candidatus Nomuraibacteriota</taxon>
    </lineage>
</organism>
<proteinExistence type="predicted"/>
<dbReference type="GO" id="GO:0005509">
    <property type="term" value="F:calcium ion binding"/>
    <property type="evidence" value="ECO:0007669"/>
    <property type="project" value="InterPro"/>
</dbReference>
<evidence type="ECO:0000256" key="1">
    <source>
        <dbReference type="SAM" id="Phobius"/>
    </source>
</evidence>
<feature type="transmembrane region" description="Helical" evidence="1">
    <location>
        <begin position="145"/>
        <end position="163"/>
    </location>
</feature>
<dbReference type="Gene3D" id="3.40.1000.10">
    <property type="entry name" value="Mog1/PsbP, alpha/beta/alpha sandwich"/>
    <property type="match status" value="1"/>
</dbReference>
<name>A0A0F9YEY7_9BACT</name>